<dbReference type="InterPro" id="IPR038336">
    <property type="entry name" value="NET_sf"/>
</dbReference>
<feature type="region of interest" description="Disordered" evidence="16">
    <location>
        <begin position="141"/>
        <end position="186"/>
    </location>
</feature>
<dbReference type="CDD" id="cd05497">
    <property type="entry name" value="Bromo_Brdt_I_like"/>
    <property type="match status" value="1"/>
</dbReference>
<evidence type="ECO:0000256" key="3">
    <source>
        <dbReference type="ARBA" id="ARBA00022782"/>
    </source>
</evidence>
<feature type="non-terminal residue" evidence="19">
    <location>
        <position position="750"/>
    </location>
</feature>
<keyword evidence="10" id="KW-0539">Nucleus</keyword>
<dbReference type="PROSITE" id="PS51525">
    <property type="entry name" value="NET"/>
    <property type="match status" value="1"/>
</dbReference>
<dbReference type="InterPro" id="IPR050935">
    <property type="entry name" value="Bromo_chromatin_reader"/>
</dbReference>
<evidence type="ECO:0000256" key="4">
    <source>
        <dbReference type="ARBA" id="ARBA00022853"/>
    </source>
</evidence>
<reference evidence="19 20" key="1">
    <citation type="submission" date="2019-09" db="EMBL/GenBank/DDBJ databases">
        <title>Bird 10,000 Genomes (B10K) Project - Family phase.</title>
        <authorList>
            <person name="Zhang G."/>
        </authorList>
    </citation>
    <scope>NUCLEOTIDE SEQUENCE [LARGE SCALE GENOMIC DNA]</scope>
    <source>
        <strain evidence="19">B10K-DU-012-37</strain>
    </source>
</reference>
<dbReference type="InterPro" id="IPR018359">
    <property type="entry name" value="Bromodomain_CS"/>
</dbReference>
<evidence type="ECO:0000256" key="16">
    <source>
        <dbReference type="SAM" id="MobiDB-lite"/>
    </source>
</evidence>
<feature type="region of interest" description="Disordered" evidence="16">
    <location>
        <begin position="590"/>
        <end position="614"/>
    </location>
</feature>
<evidence type="ECO:0000259" key="17">
    <source>
        <dbReference type="PROSITE" id="PS50014"/>
    </source>
</evidence>
<dbReference type="PRINTS" id="PR00503">
    <property type="entry name" value="BROMODOMAIN"/>
</dbReference>
<keyword evidence="8 14" id="KW-0103">Bromodomain</keyword>
<dbReference type="GO" id="GO:0000785">
    <property type="term" value="C:chromatin"/>
    <property type="evidence" value="ECO:0007669"/>
    <property type="project" value="TreeGrafter"/>
</dbReference>
<dbReference type="PANTHER" id="PTHR22880">
    <property type="entry name" value="FALZ-RELATED BROMODOMAIN-CONTAINING PROTEINS"/>
    <property type="match status" value="1"/>
</dbReference>
<dbReference type="InterPro" id="IPR043508">
    <property type="entry name" value="Bromo_Brdt_I"/>
</dbReference>
<dbReference type="OrthoDB" id="21449at2759"/>
<comment type="subcellular location">
    <subcellularLocation>
        <location evidence="1">Nucleus</location>
    </subcellularLocation>
</comment>
<dbReference type="AlphaFoldDB" id="A0A7K6AQX7"/>
<dbReference type="GO" id="GO:0051321">
    <property type="term" value="P:meiotic cell cycle"/>
    <property type="evidence" value="ECO:0007669"/>
    <property type="project" value="UniProtKB-KW"/>
</dbReference>
<gene>
    <name evidence="19" type="primary">Brdt</name>
    <name evidence="19" type="ORF">UPUEPO_R13945</name>
</gene>
<dbReference type="Proteomes" id="UP000544127">
    <property type="component" value="Unassembled WGS sequence"/>
</dbReference>
<sequence>MSAPSQHHSVIINPPPPEYIDITKNGCQTNQLEYLHRVVMKAIWNHDLSWPFQQPVDAAALNLPDYYSIINKPMDLSTIQKRLEHSYYKNAAECIEDFKTIFTNCYVYNKPEDDIVLMAREVEKVFIEKLAQMPPEEKLVVFNKQKKKRKKPEETQQSNPGTSNEQSTKQNQAENSKQSPVKTQVPEQVKLVPFSAAHLTTSMPAAVTKVKKGVKRKADTTTPTTSIFIASGESSATYHEVKPVKVCRGENEPHSPLKRDLMDSQSPETLKNVQLSKQLSYCNEIIEEMLSKKHAAYAWPFLKPISVAPCLLGEHQEMTQYPTDLGTIKKKIDNVEYTNIQELAADVRLMFKSYYQCLSSDHEIVAMARKLQDVFEMHFAKISHEHAASIPLPQTTSETAEAYSCESSSDESLSNDSDSEEERIVYLAKLQEQLQAVSRQLHAFTRACMSRLQKKKRNAKKEKNKKEKAKIKSLIEKKKNLNQKKKSKKNLCLNTQSKKTLQQVLLAHKSEDEDDAEPMSYDEIRQLSLDIHKLPEDKLEEVVRIIQSGEPSLGSSDSSELEIAFETLKVSTLKNLQKYVATCLRKRPRKQQAKKAIKTKEKLPSEKKRELQERPLDVTGQLNLNKNFQCNVTSVNLQLIYFKISRLSDSDSGSSTSSGSCSSDSSDSESGTETSKQTGARHDCPVPMKRPKRTPCNAVLPVQPSSLTSSLQNCGSFELHQSSPSVMQSLQPSQNRSLTSSKQINQSPSG</sequence>
<dbReference type="Pfam" id="PF17035">
    <property type="entry name" value="BET"/>
    <property type="match status" value="1"/>
</dbReference>
<feature type="compositionally biased region" description="Low complexity" evidence="16">
    <location>
        <begin position="650"/>
        <end position="675"/>
    </location>
</feature>
<dbReference type="FunFam" id="1.20.920.10:FF:000002">
    <property type="entry name" value="Bromodomain-containing protein 4"/>
    <property type="match status" value="1"/>
</dbReference>
<dbReference type="GO" id="GO:0007283">
    <property type="term" value="P:spermatogenesis"/>
    <property type="evidence" value="ECO:0007669"/>
    <property type="project" value="UniProtKB-KW"/>
</dbReference>
<dbReference type="GO" id="GO:0005634">
    <property type="term" value="C:nucleus"/>
    <property type="evidence" value="ECO:0007669"/>
    <property type="project" value="UniProtKB-SubCell"/>
</dbReference>
<evidence type="ECO:0000313" key="19">
    <source>
        <dbReference type="EMBL" id="NWU92445.1"/>
    </source>
</evidence>
<protein>
    <recommendedName>
        <fullName evidence="12">Bromodomain testis-specific protein</fullName>
    </recommendedName>
</protein>
<dbReference type="InterPro" id="IPR027353">
    <property type="entry name" value="NET_dom"/>
</dbReference>
<feature type="region of interest" description="Disordered" evidence="16">
    <location>
        <begin position="722"/>
        <end position="750"/>
    </location>
</feature>
<evidence type="ECO:0000256" key="15">
    <source>
        <dbReference type="SAM" id="Coils"/>
    </source>
</evidence>
<comment type="similarity">
    <text evidence="13">Belongs to the BET family.</text>
</comment>
<evidence type="ECO:0000256" key="6">
    <source>
        <dbReference type="ARBA" id="ARBA00023015"/>
    </source>
</evidence>
<keyword evidence="2" id="KW-0677">Repeat</keyword>
<evidence type="ECO:0000256" key="5">
    <source>
        <dbReference type="ARBA" id="ARBA00022871"/>
    </source>
</evidence>
<accession>A0A7K6AQX7</accession>
<dbReference type="PROSITE" id="PS50014">
    <property type="entry name" value="BROMODOMAIN_2"/>
    <property type="match status" value="2"/>
</dbReference>
<organism evidence="19 20">
    <name type="scientific">Upupa epops</name>
    <name type="common">Eurasian hoopoe</name>
    <dbReference type="NCBI Taxonomy" id="57439"/>
    <lineage>
        <taxon>Eukaryota</taxon>
        <taxon>Metazoa</taxon>
        <taxon>Chordata</taxon>
        <taxon>Craniata</taxon>
        <taxon>Vertebrata</taxon>
        <taxon>Euteleostomi</taxon>
        <taxon>Archelosauria</taxon>
        <taxon>Archosauria</taxon>
        <taxon>Dinosauria</taxon>
        <taxon>Saurischia</taxon>
        <taxon>Theropoda</taxon>
        <taxon>Coelurosauria</taxon>
        <taxon>Aves</taxon>
        <taxon>Neognathae</taxon>
        <taxon>Neoaves</taxon>
        <taxon>Telluraves</taxon>
        <taxon>Coraciimorphae</taxon>
        <taxon>Bucerotiformes</taxon>
        <taxon>Upupidae</taxon>
        <taxon>Upupa</taxon>
    </lineage>
</organism>
<dbReference type="EMBL" id="VZRI01004250">
    <property type="protein sequence ID" value="NWU92445.1"/>
    <property type="molecule type" value="Genomic_DNA"/>
</dbReference>
<feature type="non-terminal residue" evidence="19">
    <location>
        <position position="1"/>
    </location>
</feature>
<feature type="domain" description="NET" evidence="18">
    <location>
        <begin position="509"/>
        <end position="591"/>
    </location>
</feature>
<dbReference type="SUPFAM" id="SSF47370">
    <property type="entry name" value="Bromodomain"/>
    <property type="match status" value="2"/>
</dbReference>
<proteinExistence type="inferred from homology"/>
<comment type="caution">
    <text evidence="19">The sequence shown here is derived from an EMBL/GenBank/DDBJ whole genome shotgun (WGS) entry which is preliminary data.</text>
</comment>
<evidence type="ECO:0000256" key="11">
    <source>
        <dbReference type="ARBA" id="ARBA00023254"/>
    </source>
</evidence>
<keyword evidence="7 15" id="KW-0175">Coiled coil</keyword>
<dbReference type="FunFam" id="1.20.1270.220:FF:000001">
    <property type="entry name" value="bromodomain-containing protein 2 isoform X1"/>
    <property type="match status" value="1"/>
</dbReference>
<evidence type="ECO:0000256" key="2">
    <source>
        <dbReference type="ARBA" id="ARBA00022737"/>
    </source>
</evidence>
<dbReference type="PROSITE" id="PS00633">
    <property type="entry name" value="BROMODOMAIN_1"/>
    <property type="match status" value="1"/>
</dbReference>
<feature type="domain" description="Bromo" evidence="17">
    <location>
        <begin position="293"/>
        <end position="365"/>
    </location>
</feature>
<feature type="domain" description="Bromo" evidence="17">
    <location>
        <begin position="44"/>
        <end position="116"/>
    </location>
</feature>
<keyword evidence="6" id="KW-0805">Transcription regulation</keyword>
<evidence type="ECO:0000256" key="7">
    <source>
        <dbReference type="ARBA" id="ARBA00023054"/>
    </source>
</evidence>
<keyword evidence="11" id="KW-0469">Meiosis</keyword>
<evidence type="ECO:0000256" key="14">
    <source>
        <dbReference type="PROSITE-ProRule" id="PRU00035"/>
    </source>
</evidence>
<dbReference type="Pfam" id="PF00439">
    <property type="entry name" value="Bromodomain"/>
    <property type="match status" value="2"/>
</dbReference>
<evidence type="ECO:0000259" key="18">
    <source>
        <dbReference type="PROSITE" id="PS51525"/>
    </source>
</evidence>
<keyword evidence="3" id="KW-0221">Differentiation</keyword>
<feature type="region of interest" description="Disordered" evidence="16">
    <location>
        <begin position="648"/>
        <end position="702"/>
    </location>
</feature>
<feature type="compositionally biased region" description="Polar residues" evidence="16">
    <location>
        <begin position="155"/>
        <end position="186"/>
    </location>
</feature>
<feature type="coiled-coil region" evidence="15">
    <location>
        <begin position="427"/>
        <end position="491"/>
    </location>
</feature>
<dbReference type="InterPro" id="IPR036427">
    <property type="entry name" value="Bromodomain-like_sf"/>
</dbReference>
<evidence type="ECO:0000256" key="8">
    <source>
        <dbReference type="ARBA" id="ARBA00023117"/>
    </source>
</evidence>
<keyword evidence="9" id="KW-0804">Transcription</keyword>
<keyword evidence="5" id="KW-0744">Spermatogenesis</keyword>
<dbReference type="GO" id="GO:0030154">
    <property type="term" value="P:cell differentiation"/>
    <property type="evidence" value="ECO:0007669"/>
    <property type="project" value="UniProtKB-KW"/>
</dbReference>
<evidence type="ECO:0000256" key="13">
    <source>
        <dbReference type="ARBA" id="ARBA00044509"/>
    </source>
</evidence>
<dbReference type="PANTHER" id="PTHR22880:SF175">
    <property type="entry name" value="BROMODOMAIN TESTIS-SPECIFIC PROTEIN"/>
    <property type="match status" value="1"/>
</dbReference>
<keyword evidence="4" id="KW-0156">Chromatin regulator</keyword>
<name>A0A7K6AQX7_UPUEP</name>
<dbReference type="GO" id="GO:0006355">
    <property type="term" value="P:regulation of DNA-templated transcription"/>
    <property type="evidence" value="ECO:0007669"/>
    <property type="project" value="TreeGrafter"/>
</dbReference>
<feature type="compositionally biased region" description="Basic and acidic residues" evidence="16">
    <location>
        <begin position="598"/>
        <end position="614"/>
    </location>
</feature>
<evidence type="ECO:0000256" key="12">
    <source>
        <dbReference type="ARBA" id="ARBA00040033"/>
    </source>
</evidence>
<dbReference type="SMART" id="SM00297">
    <property type="entry name" value="BROMO"/>
    <property type="match status" value="2"/>
</dbReference>
<keyword evidence="20" id="KW-1185">Reference proteome</keyword>
<evidence type="ECO:0000256" key="9">
    <source>
        <dbReference type="ARBA" id="ARBA00023163"/>
    </source>
</evidence>
<evidence type="ECO:0000256" key="10">
    <source>
        <dbReference type="ARBA" id="ARBA00023242"/>
    </source>
</evidence>
<evidence type="ECO:0000256" key="1">
    <source>
        <dbReference type="ARBA" id="ARBA00004123"/>
    </source>
</evidence>
<dbReference type="Gene3D" id="1.20.1270.220">
    <property type="match status" value="1"/>
</dbReference>
<dbReference type="Gene3D" id="1.20.920.10">
    <property type="entry name" value="Bromodomain-like"/>
    <property type="match status" value="2"/>
</dbReference>
<dbReference type="GO" id="GO:0006338">
    <property type="term" value="P:chromatin remodeling"/>
    <property type="evidence" value="ECO:0007669"/>
    <property type="project" value="TreeGrafter"/>
</dbReference>
<dbReference type="InterPro" id="IPR001487">
    <property type="entry name" value="Bromodomain"/>
</dbReference>
<evidence type="ECO:0000313" key="20">
    <source>
        <dbReference type="Proteomes" id="UP000544127"/>
    </source>
</evidence>